<evidence type="ECO:0000256" key="1">
    <source>
        <dbReference type="ARBA" id="ARBA00000198"/>
    </source>
</evidence>
<dbReference type="InterPro" id="IPR043133">
    <property type="entry name" value="GTP-CH-I_C/QueF"/>
</dbReference>
<dbReference type="EC" id="4.1.2.25" evidence="13"/>
<dbReference type="FunFam" id="3.30.1130.10:FF:000003">
    <property type="entry name" value="7,8-dihydroneopterin aldolase"/>
    <property type="match status" value="1"/>
</dbReference>
<dbReference type="CDD" id="cd00483">
    <property type="entry name" value="HPPK"/>
    <property type="match status" value="1"/>
</dbReference>
<dbReference type="InterPro" id="IPR000550">
    <property type="entry name" value="Hppk"/>
</dbReference>
<feature type="domain" description="7,8-dihydro-6-hydroxymethylpterin-pyrophosphokinase" evidence="14">
    <location>
        <begin position="207"/>
        <end position="218"/>
    </location>
</feature>
<comment type="similarity">
    <text evidence="5 13">Belongs to the DHNA family.</text>
</comment>
<organism evidence="15 16">
    <name type="scientific">Sporolactobacillus putidus</name>
    <dbReference type="NCBI Taxonomy" id="492735"/>
    <lineage>
        <taxon>Bacteria</taxon>
        <taxon>Bacillati</taxon>
        <taxon>Bacillota</taxon>
        <taxon>Bacilli</taxon>
        <taxon>Bacillales</taxon>
        <taxon>Sporolactobacillaceae</taxon>
        <taxon>Sporolactobacillus</taxon>
    </lineage>
</organism>
<dbReference type="PANTHER" id="PTHR43071:SF1">
    <property type="entry name" value="2-AMINO-4-HYDROXY-6-HYDROXYMETHYLDIHYDROPTERIDINE PYROPHOSPHOKINASE"/>
    <property type="match status" value="1"/>
</dbReference>
<dbReference type="GO" id="GO:0003848">
    <property type="term" value="F:2-amino-4-hydroxy-6-hydroxymethyldihydropteridine diphosphokinase activity"/>
    <property type="evidence" value="ECO:0007669"/>
    <property type="project" value="UniProtKB-EC"/>
</dbReference>
<comment type="caution">
    <text evidence="15">The sequence shown here is derived from an EMBL/GenBank/DDBJ whole genome shotgun (WGS) entry which is preliminary data.</text>
</comment>
<dbReference type="CDD" id="cd00534">
    <property type="entry name" value="DHNA_DHNTPE"/>
    <property type="match status" value="1"/>
</dbReference>
<dbReference type="GO" id="GO:0016301">
    <property type="term" value="F:kinase activity"/>
    <property type="evidence" value="ECO:0007669"/>
    <property type="project" value="UniProtKB-KW"/>
</dbReference>
<keyword evidence="7" id="KW-0808">Transferase</keyword>
<dbReference type="InterPro" id="IPR035907">
    <property type="entry name" value="Hppk_sf"/>
</dbReference>
<keyword evidence="10" id="KW-0067">ATP-binding</keyword>
<comment type="pathway">
    <text evidence="3 13">Cofactor biosynthesis; tetrahydrofolate biosynthesis; 2-amino-4-hydroxy-6-hydroxymethyl-7,8-dihydropteridine diphosphate from 7,8-dihydroneopterin triphosphate: step 3/4.</text>
</comment>
<dbReference type="SMART" id="SM00905">
    <property type="entry name" value="FolB"/>
    <property type="match status" value="1"/>
</dbReference>
<reference evidence="15" key="1">
    <citation type="journal article" date="2014" name="Int. J. Syst. Evol. Microbiol.">
        <title>Complete genome sequence of Corynebacterium casei LMG S-19264T (=DSM 44701T), isolated from a smear-ripened cheese.</title>
        <authorList>
            <consortium name="US DOE Joint Genome Institute (JGI-PGF)"/>
            <person name="Walter F."/>
            <person name="Albersmeier A."/>
            <person name="Kalinowski J."/>
            <person name="Ruckert C."/>
        </authorList>
    </citation>
    <scope>NUCLEOTIDE SEQUENCE</scope>
    <source>
        <strain evidence="15">JCM 15325</strain>
    </source>
</reference>
<keyword evidence="9" id="KW-0418">Kinase</keyword>
<evidence type="ECO:0000256" key="2">
    <source>
        <dbReference type="ARBA" id="ARBA00001353"/>
    </source>
</evidence>
<keyword evidence="16" id="KW-1185">Reference proteome</keyword>
<evidence type="ECO:0000256" key="10">
    <source>
        <dbReference type="ARBA" id="ARBA00022840"/>
    </source>
</evidence>
<dbReference type="Gene3D" id="3.30.1130.10">
    <property type="match status" value="1"/>
</dbReference>
<accession>A0A917SA70</accession>
<dbReference type="RefSeq" id="WP_188804877.1">
    <property type="nucleotide sequence ID" value="NZ_BMOK01000018.1"/>
</dbReference>
<gene>
    <name evidence="15" type="primary">folA</name>
    <name evidence="15" type="ORF">GCM10007968_30290</name>
</gene>
<sequence>MADKIVVSGMRFYGYHGALPEENKIGQRFLVDVWLSADLYSAGTSDSLDQTINYAEIYRLVRNIVEGPSFKLIEAVAERIAQVLLHAFPRADACRVKVVKPDPPIAGHYDSVSVEIERRRSAAYIGLGSNVGDRALFLKQALEKMDATKNITVIRCSSIYETDPYGPVQQSDFLNMAVRIETLLPPKALLEEIQRIEAELQRKRKVHWGPRTIDLDILLYNQDNIDMEKLSVPHPEIARRAFVLKPLFEIAPHLVVPGINRSVTDLWQGLDQKEGVRLWKPNNGEGKFGLFVN</sequence>
<evidence type="ECO:0000256" key="8">
    <source>
        <dbReference type="ARBA" id="ARBA00022741"/>
    </source>
</evidence>
<dbReference type="Proteomes" id="UP000654670">
    <property type="component" value="Unassembled WGS sequence"/>
</dbReference>
<comment type="similarity">
    <text evidence="6">In the N-terminal section; belongs to the DHNA family.</text>
</comment>
<dbReference type="NCBIfam" id="TIGR00525">
    <property type="entry name" value="folB"/>
    <property type="match status" value="1"/>
</dbReference>
<keyword evidence="8" id="KW-0547">Nucleotide-binding</keyword>
<dbReference type="GO" id="GO:0046656">
    <property type="term" value="P:folic acid biosynthetic process"/>
    <property type="evidence" value="ECO:0007669"/>
    <property type="project" value="UniProtKB-UniRule"/>
</dbReference>
<keyword evidence="12 13" id="KW-0456">Lyase</keyword>
<evidence type="ECO:0000256" key="9">
    <source>
        <dbReference type="ARBA" id="ARBA00022777"/>
    </source>
</evidence>
<dbReference type="Gene3D" id="3.30.70.560">
    <property type="entry name" value="7,8-Dihydro-6-hydroxymethylpterin-pyrophosphokinase HPPK"/>
    <property type="match status" value="1"/>
</dbReference>
<dbReference type="NCBIfam" id="TIGR00526">
    <property type="entry name" value="folB_dom"/>
    <property type="match status" value="1"/>
</dbReference>
<dbReference type="SUPFAM" id="SSF55620">
    <property type="entry name" value="Tetrahydrobiopterin biosynthesis enzymes-like"/>
    <property type="match status" value="1"/>
</dbReference>
<reference evidence="15" key="2">
    <citation type="submission" date="2020-09" db="EMBL/GenBank/DDBJ databases">
        <authorList>
            <person name="Sun Q."/>
            <person name="Ohkuma M."/>
        </authorList>
    </citation>
    <scope>NUCLEOTIDE SEQUENCE</scope>
    <source>
        <strain evidence="15">JCM 15325</strain>
    </source>
</reference>
<protein>
    <recommendedName>
        <fullName evidence="13">Bifunctional folate synthesis protein</fullName>
    </recommendedName>
    <domain>
        <recommendedName>
            <fullName evidence="13">Dihydroneopterin aldolase</fullName>
            <shortName evidence="13">DHNA</shortName>
            <ecNumber evidence="13">4.1.2.25</ecNumber>
        </recommendedName>
        <alternativeName>
            <fullName evidence="13">7,8-dihydroneopterin aldolase</fullName>
        </alternativeName>
    </domain>
    <domain>
        <recommendedName>
            <fullName evidence="13">2-amino-4-hydroxy-6-hydroxymethyldihydropteridine pyrophosphokinase</fullName>
            <ecNumber evidence="13">2.7.6.3</ecNumber>
        </recommendedName>
        <alternativeName>
            <fullName evidence="13">6-hydroxymethyl-7,8-dihydropterin pyrophosphokinase</fullName>
            <shortName evidence="13">PPPK</shortName>
        </alternativeName>
        <alternativeName>
            <fullName evidence="13">7,8-dihydro-6-hydroxymethylpterin pyrophosphokinase</fullName>
            <shortName evidence="13">HPPK</shortName>
        </alternativeName>
    </domain>
</protein>
<evidence type="ECO:0000256" key="6">
    <source>
        <dbReference type="ARBA" id="ARBA00009640"/>
    </source>
</evidence>
<evidence type="ECO:0000256" key="13">
    <source>
        <dbReference type="RuleBase" id="RU362079"/>
    </source>
</evidence>
<evidence type="ECO:0000256" key="3">
    <source>
        <dbReference type="ARBA" id="ARBA00005013"/>
    </source>
</evidence>
<dbReference type="GO" id="GO:0004150">
    <property type="term" value="F:dihydroneopterin aldolase activity"/>
    <property type="evidence" value="ECO:0007669"/>
    <property type="project" value="UniProtKB-UniRule"/>
</dbReference>
<evidence type="ECO:0000256" key="4">
    <source>
        <dbReference type="ARBA" id="ARBA00005051"/>
    </source>
</evidence>
<comment type="function">
    <text evidence="13">Catalyzes the conversion of 7,8-dihydroneopterin to 6-hydroxymethyl-7,8-dihydropterin.</text>
</comment>
<dbReference type="GO" id="GO:0005524">
    <property type="term" value="F:ATP binding"/>
    <property type="evidence" value="ECO:0007669"/>
    <property type="project" value="UniProtKB-KW"/>
</dbReference>
<dbReference type="Pfam" id="PF01288">
    <property type="entry name" value="HPPK"/>
    <property type="match status" value="1"/>
</dbReference>
<evidence type="ECO:0000313" key="16">
    <source>
        <dbReference type="Proteomes" id="UP000654670"/>
    </source>
</evidence>
<comment type="catalytic activity">
    <reaction evidence="2 13">
        <text>7,8-dihydroneopterin = 6-hydroxymethyl-7,8-dihydropterin + glycolaldehyde</text>
        <dbReference type="Rhea" id="RHEA:10540"/>
        <dbReference type="ChEBI" id="CHEBI:17001"/>
        <dbReference type="ChEBI" id="CHEBI:17071"/>
        <dbReference type="ChEBI" id="CHEBI:44841"/>
        <dbReference type="EC" id="4.1.2.25"/>
    </reaction>
</comment>
<evidence type="ECO:0000256" key="11">
    <source>
        <dbReference type="ARBA" id="ARBA00022909"/>
    </source>
</evidence>
<evidence type="ECO:0000313" key="15">
    <source>
        <dbReference type="EMBL" id="GGL64334.1"/>
    </source>
</evidence>
<dbReference type="PANTHER" id="PTHR43071">
    <property type="entry name" value="2-AMINO-4-HYDROXY-6-HYDROXYMETHYLDIHYDROPTERIDINE PYROPHOSPHOKINASE"/>
    <property type="match status" value="1"/>
</dbReference>
<dbReference type="Pfam" id="PF02152">
    <property type="entry name" value="FolB"/>
    <property type="match status" value="1"/>
</dbReference>
<evidence type="ECO:0000256" key="12">
    <source>
        <dbReference type="ARBA" id="ARBA00023239"/>
    </source>
</evidence>
<comment type="catalytic activity">
    <reaction evidence="1">
        <text>6-hydroxymethyl-7,8-dihydropterin + ATP = (7,8-dihydropterin-6-yl)methyl diphosphate + AMP + H(+)</text>
        <dbReference type="Rhea" id="RHEA:11412"/>
        <dbReference type="ChEBI" id="CHEBI:15378"/>
        <dbReference type="ChEBI" id="CHEBI:30616"/>
        <dbReference type="ChEBI" id="CHEBI:44841"/>
        <dbReference type="ChEBI" id="CHEBI:72950"/>
        <dbReference type="ChEBI" id="CHEBI:456215"/>
        <dbReference type="EC" id="2.7.6.3"/>
    </reaction>
</comment>
<dbReference type="InterPro" id="IPR006156">
    <property type="entry name" value="Dihydroneopterin_aldolase"/>
</dbReference>
<evidence type="ECO:0000259" key="14">
    <source>
        <dbReference type="PROSITE" id="PS00794"/>
    </source>
</evidence>
<evidence type="ECO:0000256" key="7">
    <source>
        <dbReference type="ARBA" id="ARBA00022679"/>
    </source>
</evidence>
<dbReference type="GO" id="GO:0046654">
    <property type="term" value="P:tetrahydrofolate biosynthetic process"/>
    <property type="evidence" value="ECO:0007669"/>
    <property type="project" value="UniProtKB-UniRule"/>
</dbReference>
<name>A0A917SA70_9BACL</name>
<dbReference type="AlphaFoldDB" id="A0A917SA70"/>
<dbReference type="EMBL" id="BMOK01000018">
    <property type="protein sequence ID" value="GGL64334.1"/>
    <property type="molecule type" value="Genomic_DNA"/>
</dbReference>
<keyword evidence="11 13" id="KW-0289">Folate biosynthesis</keyword>
<proteinExistence type="inferred from homology"/>
<dbReference type="NCBIfam" id="TIGR01498">
    <property type="entry name" value="folK"/>
    <property type="match status" value="1"/>
</dbReference>
<dbReference type="EC" id="2.7.6.3" evidence="13"/>
<evidence type="ECO:0000256" key="5">
    <source>
        <dbReference type="ARBA" id="ARBA00005708"/>
    </source>
</evidence>
<comment type="pathway">
    <text evidence="4">Cofactor biosynthesis; tetrahydrofolate biosynthesis; 2-amino-4-hydroxy-6-hydroxymethyl-7,8-dihydropteridine diphosphate from 7,8-dihydroneopterin triphosphate: step 4/4.</text>
</comment>
<dbReference type="PROSITE" id="PS00794">
    <property type="entry name" value="HPPK"/>
    <property type="match status" value="1"/>
</dbReference>
<dbReference type="InterPro" id="IPR006157">
    <property type="entry name" value="FolB_dom"/>
</dbReference>
<dbReference type="SUPFAM" id="SSF55083">
    <property type="entry name" value="6-hydroxymethyl-7,8-dihydropterin pyrophosphokinase, HPPK"/>
    <property type="match status" value="1"/>
</dbReference>